<reference evidence="3" key="1">
    <citation type="journal article" date="2014" name="Front. Microbiol.">
        <title>High frequency of phylogenetically diverse reductive dehalogenase-homologous genes in deep subseafloor sedimentary metagenomes.</title>
        <authorList>
            <person name="Kawai M."/>
            <person name="Futagami T."/>
            <person name="Toyoda A."/>
            <person name="Takaki Y."/>
            <person name="Nishi S."/>
            <person name="Hori S."/>
            <person name="Arai W."/>
            <person name="Tsubouchi T."/>
            <person name="Morono Y."/>
            <person name="Uchiyama I."/>
            <person name="Ito T."/>
            <person name="Fujiyama A."/>
            <person name="Inagaki F."/>
            <person name="Takami H."/>
        </authorList>
    </citation>
    <scope>NUCLEOTIDE SEQUENCE</scope>
    <source>
        <strain evidence="3">Expedition CK06-06</strain>
    </source>
</reference>
<dbReference type="InterPro" id="IPR050722">
    <property type="entry name" value="Pyruvate:ferred/Flavod_OxRd"/>
</dbReference>
<dbReference type="InterPro" id="IPR002880">
    <property type="entry name" value="Pyrv_Fd/Flavodoxin_OxRdtase_N"/>
</dbReference>
<dbReference type="EMBL" id="BARU01012361">
    <property type="protein sequence ID" value="GAH40232.1"/>
    <property type="molecule type" value="Genomic_DNA"/>
</dbReference>
<evidence type="ECO:0000313" key="3">
    <source>
        <dbReference type="EMBL" id="GAH40232.1"/>
    </source>
</evidence>
<dbReference type="InterPro" id="IPR029061">
    <property type="entry name" value="THDP-binding"/>
</dbReference>
<dbReference type="GO" id="GO:0006979">
    <property type="term" value="P:response to oxidative stress"/>
    <property type="evidence" value="ECO:0007669"/>
    <property type="project" value="TreeGrafter"/>
</dbReference>
<dbReference type="SUPFAM" id="SSF52518">
    <property type="entry name" value="Thiamin diphosphate-binding fold (THDP-binding)"/>
    <property type="match status" value="1"/>
</dbReference>
<keyword evidence="1" id="KW-0560">Oxidoreductase</keyword>
<proteinExistence type="predicted"/>
<comment type="caution">
    <text evidence="3">The sequence shown here is derived from an EMBL/GenBank/DDBJ whole genome shotgun (WGS) entry which is preliminary data.</text>
</comment>
<evidence type="ECO:0000256" key="1">
    <source>
        <dbReference type="ARBA" id="ARBA00023002"/>
    </source>
</evidence>
<feature type="domain" description="Pyruvate flavodoxin/ferredoxin oxidoreductase pyrimidine binding" evidence="2">
    <location>
        <begin position="23"/>
        <end position="146"/>
    </location>
</feature>
<evidence type="ECO:0000259" key="2">
    <source>
        <dbReference type="Pfam" id="PF01855"/>
    </source>
</evidence>
<dbReference type="AlphaFoldDB" id="X1F5L4"/>
<dbReference type="CDD" id="cd07034">
    <property type="entry name" value="TPP_PYR_PFOR_IOR-alpha_like"/>
    <property type="match status" value="1"/>
</dbReference>
<gene>
    <name evidence="3" type="ORF">S03H2_22833</name>
</gene>
<name>X1F5L4_9ZZZZ</name>
<accession>X1F5L4</accession>
<protein>
    <recommendedName>
        <fullName evidence="2">Pyruvate flavodoxin/ferredoxin oxidoreductase pyrimidine binding domain-containing protein</fullName>
    </recommendedName>
</protein>
<dbReference type="Pfam" id="PF01855">
    <property type="entry name" value="POR_N"/>
    <property type="match status" value="1"/>
</dbReference>
<dbReference type="PANTHER" id="PTHR32154">
    <property type="entry name" value="PYRUVATE-FLAVODOXIN OXIDOREDUCTASE-RELATED"/>
    <property type="match status" value="1"/>
</dbReference>
<organism evidence="3">
    <name type="scientific">marine sediment metagenome</name>
    <dbReference type="NCBI Taxonomy" id="412755"/>
    <lineage>
        <taxon>unclassified sequences</taxon>
        <taxon>metagenomes</taxon>
        <taxon>ecological metagenomes</taxon>
    </lineage>
</organism>
<dbReference type="PANTHER" id="PTHR32154:SF14">
    <property type="entry name" value="2-OXOGLUTARATE SYNTHASE SUBUNIT KORA"/>
    <property type="match status" value="1"/>
</dbReference>
<sequence>MKTNDKGVLTGTHNLSGNQACAEGALAAGCRFLSAYPIPPSIEVIERFTQRVKEVDAIFIQMEDEISVLAAVLGASWAGKKAMTVTSGPGLSLMMEHIGLGVMLETPCVIVNVQRCGPSEGIPNSPSQGDVMQARWGSHGDYEIIV</sequence>
<dbReference type="GO" id="GO:0016491">
    <property type="term" value="F:oxidoreductase activity"/>
    <property type="evidence" value="ECO:0007669"/>
    <property type="project" value="UniProtKB-KW"/>
</dbReference>
<dbReference type="Gene3D" id="3.40.50.970">
    <property type="match status" value="1"/>
</dbReference>
<feature type="non-terminal residue" evidence="3">
    <location>
        <position position="146"/>
    </location>
</feature>